<keyword evidence="3" id="KW-1185">Reference proteome</keyword>
<evidence type="ECO:0000313" key="2">
    <source>
        <dbReference type="EMBL" id="GBP31063.1"/>
    </source>
</evidence>
<feature type="compositionally biased region" description="Basic residues" evidence="1">
    <location>
        <begin position="68"/>
        <end position="78"/>
    </location>
</feature>
<dbReference type="Proteomes" id="UP000299102">
    <property type="component" value="Unassembled WGS sequence"/>
</dbReference>
<reference evidence="2 3" key="1">
    <citation type="journal article" date="2019" name="Commun. Biol.">
        <title>The bagworm genome reveals a unique fibroin gene that provides high tensile strength.</title>
        <authorList>
            <person name="Kono N."/>
            <person name="Nakamura H."/>
            <person name="Ohtoshi R."/>
            <person name="Tomita M."/>
            <person name="Numata K."/>
            <person name="Arakawa K."/>
        </authorList>
    </citation>
    <scope>NUCLEOTIDE SEQUENCE [LARGE SCALE GENOMIC DNA]</scope>
</reference>
<feature type="region of interest" description="Disordered" evidence="1">
    <location>
        <begin position="45"/>
        <end position="111"/>
    </location>
</feature>
<accession>A0A4C1UX34</accession>
<name>A0A4C1UX34_EUMVA</name>
<proteinExistence type="predicted"/>
<dbReference type="AlphaFoldDB" id="A0A4C1UX34"/>
<dbReference type="EMBL" id="BGZK01000241">
    <property type="protein sequence ID" value="GBP31063.1"/>
    <property type="molecule type" value="Genomic_DNA"/>
</dbReference>
<organism evidence="2 3">
    <name type="scientific">Eumeta variegata</name>
    <name type="common">Bagworm moth</name>
    <name type="synonym">Eumeta japonica</name>
    <dbReference type="NCBI Taxonomy" id="151549"/>
    <lineage>
        <taxon>Eukaryota</taxon>
        <taxon>Metazoa</taxon>
        <taxon>Ecdysozoa</taxon>
        <taxon>Arthropoda</taxon>
        <taxon>Hexapoda</taxon>
        <taxon>Insecta</taxon>
        <taxon>Pterygota</taxon>
        <taxon>Neoptera</taxon>
        <taxon>Endopterygota</taxon>
        <taxon>Lepidoptera</taxon>
        <taxon>Glossata</taxon>
        <taxon>Ditrysia</taxon>
        <taxon>Tineoidea</taxon>
        <taxon>Psychidae</taxon>
        <taxon>Oiketicinae</taxon>
        <taxon>Eumeta</taxon>
    </lineage>
</organism>
<gene>
    <name evidence="2" type="ORF">EVAR_77358_1</name>
</gene>
<feature type="compositionally biased region" description="Basic and acidic residues" evidence="1">
    <location>
        <begin position="89"/>
        <end position="106"/>
    </location>
</feature>
<protein>
    <submittedName>
        <fullName evidence="2">Uncharacterized protein</fullName>
    </submittedName>
</protein>
<comment type="caution">
    <text evidence="2">The sequence shown here is derived from an EMBL/GenBank/DDBJ whole genome shotgun (WGS) entry which is preliminary data.</text>
</comment>
<evidence type="ECO:0000256" key="1">
    <source>
        <dbReference type="SAM" id="MobiDB-lite"/>
    </source>
</evidence>
<evidence type="ECO:0000313" key="3">
    <source>
        <dbReference type="Proteomes" id="UP000299102"/>
    </source>
</evidence>
<sequence>MKVESMRWRRNLCEADVRRRRLNGRRGGSSRRVARDAPRRAIKRWGGRQRRLAEDRDPNRYAPTAAAKIRHRPRRRARPAPADPIAVLEIDHGETNGHPPRADSTRRRPGYIALVTALERRTASRGIEREPPSSG</sequence>